<protein>
    <recommendedName>
        <fullName evidence="10">Sugar phosphate phosphatase</fullName>
        <ecNumber evidence="10">2.1.1.-</ecNumber>
        <ecNumber evidence="10">3.1.3.-</ecNumber>
    </recommendedName>
</protein>
<keyword evidence="6 10" id="KW-0378">Hydrolase</keyword>
<comment type="catalytic activity">
    <reaction evidence="1 10">
        <text>L-glutamyl-[protein] + S-adenosyl-L-methionine = [protein]-L-glutamate 5-O-methyl ester + S-adenosyl-L-homocysteine</text>
        <dbReference type="Rhea" id="RHEA:24452"/>
        <dbReference type="Rhea" id="RHEA-COMP:10208"/>
        <dbReference type="Rhea" id="RHEA-COMP:10311"/>
        <dbReference type="ChEBI" id="CHEBI:29973"/>
        <dbReference type="ChEBI" id="CHEBI:57856"/>
        <dbReference type="ChEBI" id="CHEBI:59789"/>
        <dbReference type="ChEBI" id="CHEBI:82795"/>
    </reaction>
</comment>
<keyword evidence="10" id="KW-0489">Methyltransferase</keyword>
<feature type="domain" description="Damage-control phosphatase ARMT1-like metal-binding" evidence="11">
    <location>
        <begin position="1"/>
        <end position="292"/>
    </location>
</feature>
<dbReference type="EC" id="2.1.1.-" evidence="10"/>
<evidence type="ECO:0000256" key="8">
    <source>
        <dbReference type="ARBA" id="ARBA00045980"/>
    </source>
</evidence>
<dbReference type="InterPro" id="IPR036075">
    <property type="entry name" value="ARMT-1-like_metal-bd_sf"/>
</dbReference>
<proteinExistence type="inferred from homology"/>
<gene>
    <name evidence="12" type="ORF">DPMN_088193</name>
</gene>
<dbReference type="EC" id="3.1.3.-" evidence="10"/>
<dbReference type="Proteomes" id="UP000828390">
    <property type="component" value="Unassembled WGS sequence"/>
</dbReference>
<dbReference type="GO" id="GO:0006974">
    <property type="term" value="P:DNA damage response"/>
    <property type="evidence" value="ECO:0007669"/>
    <property type="project" value="TreeGrafter"/>
</dbReference>
<evidence type="ECO:0000313" key="13">
    <source>
        <dbReference type="Proteomes" id="UP000828390"/>
    </source>
</evidence>
<dbReference type="SUPFAM" id="SSF111321">
    <property type="entry name" value="AF1104-like"/>
    <property type="match status" value="1"/>
</dbReference>
<comment type="catalytic activity">
    <reaction evidence="2 10">
        <text>beta-D-fructose 1-phosphate + H2O = D-fructose + phosphate</text>
        <dbReference type="Rhea" id="RHEA:35603"/>
        <dbReference type="ChEBI" id="CHEBI:15377"/>
        <dbReference type="ChEBI" id="CHEBI:37721"/>
        <dbReference type="ChEBI" id="CHEBI:43474"/>
        <dbReference type="ChEBI" id="CHEBI:138881"/>
    </reaction>
</comment>
<comment type="catalytic activity">
    <reaction evidence="9 10">
        <text>beta-D-fructose 6-phosphate = dihydroxyacetone + D-glyceraldehyde 3-phosphate</text>
        <dbReference type="Rhea" id="RHEA:28002"/>
        <dbReference type="ChEBI" id="CHEBI:16016"/>
        <dbReference type="ChEBI" id="CHEBI:57634"/>
        <dbReference type="ChEBI" id="CHEBI:59776"/>
    </reaction>
</comment>
<evidence type="ECO:0000256" key="2">
    <source>
        <dbReference type="ARBA" id="ARBA00001326"/>
    </source>
</evidence>
<dbReference type="GO" id="GO:0016462">
    <property type="term" value="F:pyrophosphatase activity"/>
    <property type="evidence" value="ECO:0007669"/>
    <property type="project" value="UniProtKB-ARBA"/>
</dbReference>
<dbReference type="InterPro" id="IPR039763">
    <property type="entry name" value="ARMT1"/>
</dbReference>
<comment type="caution">
    <text evidence="12">The sequence shown here is derived from an EMBL/GenBank/DDBJ whole genome shotgun (WGS) entry which is preliminary data.</text>
</comment>
<evidence type="ECO:0000313" key="12">
    <source>
        <dbReference type="EMBL" id="KAH3845902.1"/>
    </source>
</evidence>
<dbReference type="GO" id="GO:0032259">
    <property type="term" value="P:methylation"/>
    <property type="evidence" value="ECO:0007669"/>
    <property type="project" value="UniProtKB-KW"/>
</dbReference>
<keyword evidence="13" id="KW-1185">Reference proteome</keyword>
<reference evidence="12" key="1">
    <citation type="journal article" date="2019" name="bioRxiv">
        <title>The Genome of the Zebra Mussel, Dreissena polymorpha: A Resource for Invasive Species Research.</title>
        <authorList>
            <person name="McCartney M.A."/>
            <person name="Auch B."/>
            <person name="Kono T."/>
            <person name="Mallez S."/>
            <person name="Zhang Y."/>
            <person name="Obille A."/>
            <person name="Becker A."/>
            <person name="Abrahante J.E."/>
            <person name="Garbe J."/>
            <person name="Badalamenti J.P."/>
            <person name="Herman A."/>
            <person name="Mangelson H."/>
            <person name="Liachko I."/>
            <person name="Sullivan S."/>
            <person name="Sone E.D."/>
            <person name="Koren S."/>
            <person name="Silverstein K.A.T."/>
            <person name="Beckman K.B."/>
            <person name="Gohl D.M."/>
        </authorList>
    </citation>
    <scope>NUCLEOTIDE SEQUENCE</scope>
    <source>
        <strain evidence="12">Duluth1</strain>
        <tissue evidence="12">Whole animal</tissue>
    </source>
</reference>
<dbReference type="PANTHER" id="PTHR12260">
    <property type="entry name" value="DAMAGE-CONTROL PHOSPHATASE ARMT1"/>
    <property type="match status" value="1"/>
</dbReference>
<comment type="domain">
    <text evidence="10">Subfamily III proteins have a conserved RTxK motif about 40-50 residues from the C-terminus; the threonine may be replaced by serine or cysteine.</text>
</comment>
<keyword evidence="7 10" id="KW-0464">Manganese</keyword>
<dbReference type="GO" id="GO:0046872">
    <property type="term" value="F:metal ion binding"/>
    <property type="evidence" value="ECO:0007669"/>
    <property type="project" value="UniProtKB-UniRule"/>
</dbReference>
<evidence type="ECO:0000256" key="3">
    <source>
        <dbReference type="ARBA" id="ARBA00009519"/>
    </source>
</evidence>
<evidence type="ECO:0000256" key="10">
    <source>
        <dbReference type="RuleBase" id="RU367030"/>
    </source>
</evidence>
<dbReference type="EMBL" id="JAIWYP010000003">
    <property type="protein sequence ID" value="KAH3845902.1"/>
    <property type="molecule type" value="Genomic_DNA"/>
</dbReference>
<sequence>MYRRIQEAVEKCSCLTQYDVFRAEKEVALSGSQEAVHTLVKFLFSLVKEIEGGKESNTRELFDQFMQVCLWGNKCDLSISAGMENSQVSCPLAQVDTLREYVLINDLDLVWNQLQKTGPVRVDVILDNAGFEIITDLCLAEFLLTAKLASSIHFHCKAFSWFVSDVTKDDFDHTLSFLMSSNSMAMDFVCKRWKEHLQNGTWKIHTHDFWTLPFPYCEMEKRSNDLYMELAQSGLLIFKGDLNYRKLVADLNWPASTPFVTSLQGFGPGPLVSLRALKADVVTGLREGQADEMQTRDSQWMINGNWAVMSFADKH</sequence>
<evidence type="ECO:0000256" key="1">
    <source>
        <dbReference type="ARBA" id="ARBA00000807"/>
    </source>
</evidence>
<keyword evidence="4" id="KW-0533">Nickel</keyword>
<dbReference type="PANTHER" id="PTHR12260:SF6">
    <property type="entry name" value="DAMAGE-CONTROL PHOSPHATASE ARMT1"/>
    <property type="match status" value="1"/>
</dbReference>
<dbReference type="InterPro" id="IPR002791">
    <property type="entry name" value="ARMT1-like_metal-bd"/>
</dbReference>
<keyword evidence="10" id="KW-0808">Transferase</keyword>
<name>A0A9D4KTP1_DREPO</name>
<keyword evidence="5 10" id="KW-0479">Metal-binding</keyword>
<comment type="function">
    <text evidence="8 10">Metal-dependent phosphatase that shows phosphatase activity against several substrates, including fructose-1-phosphate and fructose-6-phosphate. Its preference for fructose-1-phosphate, a strong glycating agent that causes DNA damage rather than a canonical yeast metabolite, suggests a damage-control function in hexose phosphate metabolism. Has also been shown to have O-methyltransferase activity that methylates glutamate residues of target proteins to form gamma-glutamyl methyl ester residues. Possibly methylates PCNA, suggesting it is involved in the DNA damage response.</text>
</comment>
<comment type="similarity">
    <text evidence="3 10">Belongs to the damage-control phosphatase family. Sugar phosphate phosphatase III subfamily.</text>
</comment>
<accession>A0A9D4KTP1</accession>
<evidence type="ECO:0000259" key="11">
    <source>
        <dbReference type="Pfam" id="PF01937"/>
    </source>
</evidence>
<evidence type="ECO:0000256" key="7">
    <source>
        <dbReference type="ARBA" id="ARBA00023211"/>
    </source>
</evidence>
<dbReference type="GO" id="GO:0016791">
    <property type="term" value="F:phosphatase activity"/>
    <property type="evidence" value="ECO:0007669"/>
    <property type="project" value="TreeGrafter"/>
</dbReference>
<dbReference type="GO" id="GO:0005634">
    <property type="term" value="C:nucleus"/>
    <property type="evidence" value="ECO:0007669"/>
    <property type="project" value="TreeGrafter"/>
</dbReference>
<evidence type="ECO:0000256" key="6">
    <source>
        <dbReference type="ARBA" id="ARBA00022801"/>
    </source>
</evidence>
<dbReference type="Gene3D" id="3.40.50.10880">
    <property type="entry name" value="Uncharacterised protein PF01937, DUF89, domain 3"/>
    <property type="match status" value="1"/>
</dbReference>
<dbReference type="FunFam" id="3.40.50.10880:FF:000005">
    <property type="entry name" value="DUF89-domain-containing protein"/>
    <property type="match status" value="1"/>
</dbReference>
<evidence type="ECO:0000256" key="9">
    <source>
        <dbReference type="ARBA" id="ARBA00048809"/>
    </source>
</evidence>
<evidence type="ECO:0000256" key="4">
    <source>
        <dbReference type="ARBA" id="ARBA00022596"/>
    </source>
</evidence>
<dbReference type="GO" id="GO:0030643">
    <property type="term" value="P:intracellular phosphate ion homeostasis"/>
    <property type="evidence" value="ECO:0007669"/>
    <property type="project" value="UniProtKB-ARBA"/>
</dbReference>
<organism evidence="12 13">
    <name type="scientific">Dreissena polymorpha</name>
    <name type="common">Zebra mussel</name>
    <name type="synonym">Mytilus polymorpha</name>
    <dbReference type="NCBI Taxonomy" id="45954"/>
    <lineage>
        <taxon>Eukaryota</taxon>
        <taxon>Metazoa</taxon>
        <taxon>Spiralia</taxon>
        <taxon>Lophotrochozoa</taxon>
        <taxon>Mollusca</taxon>
        <taxon>Bivalvia</taxon>
        <taxon>Autobranchia</taxon>
        <taxon>Heteroconchia</taxon>
        <taxon>Euheterodonta</taxon>
        <taxon>Imparidentia</taxon>
        <taxon>Neoheterodontei</taxon>
        <taxon>Myida</taxon>
        <taxon>Dreissenoidea</taxon>
        <taxon>Dreissenidae</taxon>
        <taxon>Dreissena</taxon>
    </lineage>
</organism>
<comment type="cofactor">
    <cofactor evidence="10">
        <name>Mn(2+)</name>
        <dbReference type="ChEBI" id="CHEBI:29035"/>
    </cofactor>
    <cofactor evidence="10">
        <name>Ni(2+)</name>
        <dbReference type="ChEBI" id="CHEBI:49786"/>
    </cofactor>
</comment>
<evidence type="ECO:0000256" key="5">
    <source>
        <dbReference type="ARBA" id="ARBA00022723"/>
    </source>
</evidence>
<reference evidence="12" key="2">
    <citation type="submission" date="2020-11" db="EMBL/GenBank/DDBJ databases">
        <authorList>
            <person name="McCartney M.A."/>
            <person name="Auch B."/>
            <person name="Kono T."/>
            <person name="Mallez S."/>
            <person name="Becker A."/>
            <person name="Gohl D.M."/>
            <person name="Silverstein K.A.T."/>
            <person name="Koren S."/>
            <person name="Bechman K.B."/>
            <person name="Herman A."/>
            <person name="Abrahante J.E."/>
            <person name="Garbe J."/>
        </authorList>
    </citation>
    <scope>NUCLEOTIDE SEQUENCE</scope>
    <source>
        <strain evidence="12">Duluth1</strain>
        <tissue evidence="12">Whole animal</tissue>
    </source>
</reference>
<dbReference type="Pfam" id="PF01937">
    <property type="entry name" value="ARMT1-like_dom"/>
    <property type="match status" value="1"/>
</dbReference>
<dbReference type="AlphaFoldDB" id="A0A9D4KTP1"/>
<dbReference type="GO" id="GO:0051998">
    <property type="term" value="F:protein carboxyl O-methyltransferase activity"/>
    <property type="evidence" value="ECO:0007669"/>
    <property type="project" value="UniProtKB-UniRule"/>
</dbReference>